<feature type="binding site" evidence="11">
    <location>
        <position position="25"/>
    </location>
    <ligand>
        <name>Mg(2+)</name>
        <dbReference type="ChEBI" id="CHEBI:18420"/>
    </ligand>
</feature>
<comment type="subcellular location">
    <subcellularLocation>
        <location evidence="11">Cytoplasm</location>
    </subcellularLocation>
</comment>
<keyword evidence="4 11" id="KW-0028">Amino-acid biosynthesis</keyword>
<dbReference type="Proteomes" id="UP001198962">
    <property type="component" value="Unassembled WGS sequence"/>
</dbReference>
<dbReference type="GO" id="GO:0008652">
    <property type="term" value="P:amino acid biosynthetic process"/>
    <property type="evidence" value="ECO:0007669"/>
    <property type="project" value="UniProtKB-KW"/>
</dbReference>
<evidence type="ECO:0000256" key="8">
    <source>
        <dbReference type="ARBA" id="ARBA00022840"/>
    </source>
</evidence>
<feature type="binding site" evidence="11">
    <location>
        <position position="67"/>
    </location>
    <ligand>
        <name>substrate</name>
    </ligand>
</feature>
<comment type="cofactor">
    <cofactor evidence="11">
        <name>Mg(2+)</name>
        <dbReference type="ChEBI" id="CHEBI:18420"/>
    </cofactor>
    <text evidence="11">Binds 1 Mg(2+) ion per subunit.</text>
</comment>
<comment type="caution">
    <text evidence="12">The sequence shown here is derived from an EMBL/GenBank/DDBJ whole genome shotgun (WGS) entry which is preliminary data.</text>
</comment>
<dbReference type="Gene3D" id="3.40.50.300">
    <property type="entry name" value="P-loop containing nucleotide triphosphate hydrolases"/>
    <property type="match status" value="1"/>
</dbReference>
<dbReference type="GO" id="GO:0009073">
    <property type="term" value="P:aromatic amino acid family biosynthetic process"/>
    <property type="evidence" value="ECO:0007669"/>
    <property type="project" value="UniProtKB-KW"/>
</dbReference>
<name>A0AAE3DII1_9FIRM</name>
<feature type="binding site" evidence="11">
    <location>
        <position position="43"/>
    </location>
    <ligand>
        <name>substrate</name>
    </ligand>
</feature>
<keyword evidence="11" id="KW-0479">Metal-binding</keyword>
<dbReference type="SUPFAM" id="SSF52540">
    <property type="entry name" value="P-loop containing nucleoside triphosphate hydrolases"/>
    <property type="match status" value="1"/>
</dbReference>
<evidence type="ECO:0000256" key="5">
    <source>
        <dbReference type="ARBA" id="ARBA00022679"/>
    </source>
</evidence>
<keyword evidence="6 11" id="KW-0547">Nucleotide-binding</keyword>
<dbReference type="GO" id="GO:0005829">
    <property type="term" value="C:cytosol"/>
    <property type="evidence" value="ECO:0007669"/>
    <property type="project" value="TreeGrafter"/>
</dbReference>
<dbReference type="Pfam" id="PF01202">
    <property type="entry name" value="SKI"/>
    <property type="match status" value="1"/>
</dbReference>
<reference evidence="12" key="1">
    <citation type="submission" date="2021-10" db="EMBL/GenBank/DDBJ databases">
        <title>Anaerobic single-cell dispensing facilitates the cultivation of human gut bacteria.</title>
        <authorList>
            <person name="Afrizal A."/>
        </authorList>
    </citation>
    <scope>NUCLEOTIDE SEQUENCE</scope>
    <source>
        <strain evidence="12">CLA-AA-H274</strain>
    </source>
</reference>
<evidence type="ECO:0000256" key="6">
    <source>
        <dbReference type="ARBA" id="ARBA00022741"/>
    </source>
</evidence>
<dbReference type="PROSITE" id="PS01128">
    <property type="entry name" value="SHIKIMATE_KINASE"/>
    <property type="match status" value="1"/>
</dbReference>
<evidence type="ECO:0000313" key="12">
    <source>
        <dbReference type="EMBL" id="MCC2163489.1"/>
    </source>
</evidence>
<dbReference type="InterPro" id="IPR023000">
    <property type="entry name" value="Shikimate_kinase_CS"/>
</dbReference>
<evidence type="ECO:0000256" key="4">
    <source>
        <dbReference type="ARBA" id="ARBA00022605"/>
    </source>
</evidence>
<keyword evidence="11" id="KW-0963">Cytoplasm</keyword>
<dbReference type="PRINTS" id="PR01100">
    <property type="entry name" value="SHIKIMTKNASE"/>
</dbReference>
<evidence type="ECO:0000256" key="9">
    <source>
        <dbReference type="ARBA" id="ARBA00023141"/>
    </source>
</evidence>
<keyword evidence="13" id="KW-1185">Reference proteome</keyword>
<sequence length="179" mass="20122">MAKYSNNLELNSHIFLIGFMGAGKSTIATQLKKMLPVDQMEMDETIAREEGMSIPDIFAKHGESYFRDLETTLLKDLSQCSPMIVSCGGGAVMREENTQIMKQCGRIVLLTATPETVYERVKDNTDRPILNNNMNVDYIRSLMEKRRSRYESVADITVATDGKSAEEICEEILSALNIQ</sequence>
<organism evidence="12 13">
    <name type="scientific">Brotaphodocola catenula</name>
    <dbReference type="NCBI Taxonomy" id="2885361"/>
    <lineage>
        <taxon>Bacteria</taxon>
        <taxon>Bacillati</taxon>
        <taxon>Bacillota</taxon>
        <taxon>Clostridia</taxon>
        <taxon>Lachnospirales</taxon>
        <taxon>Lachnospiraceae</taxon>
        <taxon>Brotaphodocola</taxon>
    </lineage>
</organism>
<feature type="binding site" evidence="11">
    <location>
        <position position="89"/>
    </location>
    <ligand>
        <name>substrate</name>
    </ligand>
</feature>
<keyword evidence="7 11" id="KW-0418">Kinase</keyword>
<comment type="caution">
    <text evidence="11">Lacks conserved residue(s) required for the propagation of feature annotation.</text>
</comment>
<dbReference type="RefSeq" id="WP_177977638.1">
    <property type="nucleotide sequence ID" value="NZ_JAJEPU010000002.1"/>
</dbReference>
<dbReference type="HAMAP" id="MF_00109">
    <property type="entry name" value="Shikimate_kinase"/>
    <property type="match status" value="1"/>
</dbReference>
<evidence type="ECO:0000256" key="3">
    <source>
        <dbReference type="ARBA" id="ARBA00012154"/>
    </source>
</evidence>
<dbReference type="GO" id="GO:0009423">
    <property type="term" value="P:chorismate biosynthetic process"/>
    <property type="evidence" value="ECO:0007669"/>
    <property type="project" value="UniProtKB-UniRule"/>
</dbReference>
<gene>
    <name evidence="11" type="primary">aroK</name>
    <name evidence="12" type="ORF">LKD32_01100</name>
</gene>
<protein>
    <recommendedName>
        <fullName evidence="3 11">Shikimate kinase</fullName>
        <shortName evidence="11">SK</shortName>
        <ecNumber evidence="3 11">2.7.1.71</ecNumber>
    </recommendedName>
</protein>
<proteinExistence type="inferred from homology"/>
<dbReference type="PANTHER" id="PTHR21087:SF16">
    <property type="entry name" value="SHIKIMATE KINASE 1, CHLOROPLASTIC"/>
    <property type="match status" value="1"/>
</dbReference>
<evidence type="ECO:0000256" key="7">
    <source>
        <dbReference type="ARBA" id="ARBA00022777"/>
    </source>
</evidence>
<feature type="binding site" evidence="11">
    <location>
        <position position="127"/>
    </location>
    <ligand>
        <name>ATP</name>
        <dbReference type="ChEBI" id="CHEBI:30616"/>
    </ligand>
</feature>
<dbReference type="InterPro" id="IPR000623">
    <property type="entry name" value="Shikimate_kinase/TSH1"/>
</dbReference>
<evidence type="ECO:0000256" key="10">
    <source>
        <dbReference type="ARBA" id="ARBA00048567"/>
    </source>
</evidence>
<keyword evidence="9 11" id="KW-0057">Aromatic amino acid biosynthesis</keyword>
<evidence type="ECO:0000313" key="13">
    <source>
        <dbReference type="Proteomes" id="UP001198962"/>
    </source>
</evidence>
<feature type="binding site" evidence="11">
    <location>
        <begin position="21"/>
        <end position="26"/>
    </location>
    <ligand>
        <name>ATP</name>
        <dbReference type="ChEBI" id="CHEBI:30616"/>
    </ligand>
</feature>
<dbReference type="EMBL" id="JAJEPU010000002">
    <property type="protein sequence ID" value="MCC2163489.1"/>
    <property type="molecule type" value="Genomic_DNA"/>
</dbReference>
<accession>A0AAE3DII1</accession>
<dbReference type="PANTHER" id="PTHR21087">
    <property type="entry name" value="SHIKIMATE KINASE"/>
    <property type="match status" value="1"/>
</dbReference>
<dbReference type="GO" id="GO:0000287">
    <property type="term" value="F:magnesium ion binding"/>
    <property type="evidence" value="ECO:0007669"/>
    <property type="project" value="UniProtKB-UniRule"/>
</dbReference>
<keyword evidence="11" id="KW-0460">Magnesium</keyword>
<evidence type="ECO:0000256" key="2">
    <source>
        <dbReference type="ARBA" id="ARBA00006997"/>
    </source>
</evidence>
<dbReference type="GO" id="GO:0005524">
    <property type="term" value="F:ATP binding"/>
    <property type="evidence" value="ECO:0007669"/>
    <property type="project" value="UniProtKB-UniRule"/>
</dbReference>
<dbReference type="InterPro" id="IPR031322">
    <property type="entry name" value="Shikimate/glucono_kinase"/>
</dbReference>
<comment type="pathway">
    <text evidence="1 11">Metabolic intermediate biosynthesis; chorismate biosynthesis; chorismate from D-erythrose 4-phosphate and phosphoenolpyruvate: step 5/7.</text>
</comment>
<keyword evidence="8 11" id="KW-0067">ATP-binding</keyword>
<keyword evidence="5 11" id="KW-0808">Transferase</keyword>
<comment type="function">
    <text evidence="11">Catalyzes the specific phosphorylation of the 3-hydroxyl group of shikimic acid using ATP as a cosubstrate.</text>
</comment>
<dbReference type="CDD" id="cd00464">
    <property type="entry name" value="SK"/>
    <property type="match status" value="1"/>
</dbReference>
<comment type="subunit">
    <text evidence="11">Monomer.</text>
</comment>
<comment type="catalytic activity">
    <reaction evidence="10 11">
        <text>shikimate + ATP = 3-phosphoshikimate + ADP + H(+)</text>
        <dbReference type="Rhea" id="RHEA:13121"/>
        <dbReference type="ChEBI" id="CHEBI:15378"/>
        <dbReference type="ChEBI" id="CHEBI:30616"/>
        <dbReference type="ChEBI" id="CHEBI:36208"/>
        <dbReference type="ChEBI" id="CHEBI:145989"/>
        <dbReference type="ChEBI" id="CHEBI:456216"/>
        <dbReference type="EC" id="2.7.1.71"/>
    </reaction>
</comment>
<evidence type="ECO:0000256" key="11">
    <source>
        <dbReference type="HAMAP-Rule" id="MF_00109"/>
    </source>
</evidence>
<dbReference type="InterPro" id="IPR027417">
    <property type="entry name" value="P-loop_NTPase"/>
</dbReference>
<dbReference type="AlphaFoldDB" id="A0AAE3DII1"/>
<dbReference type="EC" id="2.7.1.71" evidence="3 11"/>
<evidence type="ECO:0000256" key="1">
    <source>
        <dbReference type="ARBA" id="ARBA00004842"/>
    </source>
</evidence>
<comment type="similarity">
    <text evidence="2 11">Belongs to the shikimate kinase family.</text>
</comment>
<feature type="binding site" evidence="11">
    <location>
        <position position="146"/>
    </location>
    <ligand>
        <name>substrate</name>
    </ligand>
</feature>
<dbReference type="GO" id="GO:0004765">
    <property type="term" value="F:shikimate kinase activity"/>
    <property type="evidence" value="ECO:0007669"/>
    <property type="project" value="UniProtKB-UniRule"/>
</dbReference>